<proteinExistence type="predicted"/>
<accession>A0A0F9EC18</accession>
<dbReference type="EMBL" id="LAZR01035480">
    <property type="protein sequence ID" value="KKL27396.1"/>
    <property type="molecule type" value="Genomic_DNA"/>
</dbReference>
<comment type="caution">
    <text evidence="1">The sequence shown here is derived from an EMBL/GenBank/DDBJ whole genome shotgun (WGS) entry which is preliminary data.</text>
</comment>
<protein>
    <submittedName>
        <fullName evidence="1">Uncharacterized protein</fullName>
    </submittedName>
</protein>
<sequence>YLPDGGPLDLAEGDIVSVVADAGGATSTASVLIHLDRVPLLSEGAIEA</sequence>
<dbReference type="AlphaFoldDB" id="A0A0F9EC18"/>
<organism evidence="1">
    <name type="scientific">marine sediment metagenome</name>
    <dbReference type="NCBI Taxonomy" id="412755"/>
    <lineage>
        <taxon>unclassified sequences</taxon>
        <taxon>metagenomes</taxon>
        <taxon>ecological metagenomes</taxon>
    </lineage>
</organism>
<name>A0A0F9EC18_9ZZZZ</name>
<reference evidence="1" key="1">
    <citation type="journal article" date="2015" name="Nature">
        <title>Complex archaea that bridge the gap between prokaryotes and eukaryotes.</title>
        <authorList>
            <person name="Spang A."/>
            <person name="Saw J.H."/>
            <person name="Jorgensen S.L."/>
            <person name="Zaremba-Niedzwiedzka K."/>
            <person name="Martijn J."/>
            <person name="Lind A.E."/>
            <person name="van Eijk R."/>
            <person name="Schleper C."/>
            <person name="Guy L."/>
            <person name="Ettema T.J."/>
        </authorList>
    </citation>
    <scope>NUCLEOTIDE SEQUENCE</scope>
</reference>
<evidence type="ECO:0000313" key="1">
    <source>
        <dbReference type="EMBL" id="KKL27396.1"/>
    </source>
</evidence>
<feature type="non-terminal residue" evidence="1">
    <location>
        <position position="1"/>
    </location>
</feature>
<gene>
    <name evidence="1" type="ORF">LCGC14_2385590</name>
</gene>